<evidence type="ECO:0000256" key="3">
    <source>
        <dbReference type="ARBA" id="ARBA00023157"/>
    </source>
</evidence>
<keyword evidence="3" id="KW-1015">Disulfide bond</keyword>
<dbReference type="InterPro" id="IPR036607">
    <property type="entry name" value="PRKCSH"/>
</dbReference>
<dbReference type="InterPro" id="IPR002048">
    <property type="entry name" value="EF_hand_dom"/>
</dbReference>
<name>A0A9D3MFT9_ANGAN</name>
<protein>
    <recommendedName>
        <fullName evidence="1">Glucosidase 2 subunit beta</fullName>
    </recommendedName>
</protein>
<proteinExistence type="predicted"/>
<dbReference type="AlphaFoldDB" id="A0A9D3MFT9"/>
<dbReference type="Gene3D" id="2.70.130.10">
    <property type="entry name" value="Mannose-6-phosphate receptor binding domain"/>
    <property type="match status" value="1"/>
</dbReference>
<keyword evidence="2" id="KW-0256">Endoplasmic reticulum</keyword>
<dbReference type="PROSITE" id="PS50068">
    <property type="entry name" value="LDLRA_2"/>
    <property type="match status" value="1"/>
</dbReference>
<evidence type="ECO:0000256" key="2">
    <source>
        <dbReference type="ARBA" id="ARBA00022824"/>
    </source>
</evidence>
<gene>
    <name evidence="7" type="ORF">ANANG_G00135050</name>
</gene>
<dbReference type="Gene3D" id="4.10.400.10">
    <property type="entry name" value="Low-density Lipoprotein Receptor"/>
    <property type="match status" value="1"/>
</dbReference>
<dbReference type="GO" id="GO:0006491">
    <property type="term" value="P:N-glycan processing"/>
    <property type="evidence" value="ECO:0007669"/>
    <property type="project" value="TreeGrafter"/>
</dbReference>
<dbReference type="Pfam" id="PF13015">
    <property type="entry name" value="PRKCSH_1"/>
    <property type="match status" value="1"/>
</dbReference>
<dbReference type="Proteomes" id="UP001044222">
    <property type="component" value="Chromosome 7"/>
</dbReference>
<dbReference type="InterPro" id="IPR039794">
    <property type="entry name" value="Gtb1-like"/>
</dbReference>
<evidence type="ECO:0000313" key="8">
    <source>
        <dbReference type="Proteomes" id="UP001044222"/>
    </source>
</evidence>
<evidence type="ECO:0000256" key="1">
    <source>
        <dbReference type="ARBA" id="ARBA00022387"/>
    </source>
</evidence>
<reference evidence="7" key="1">
    <citation type="submission" date="2021-01" db="EMBL/GenBank/DDBJ databases">
        <title>A chromosome-scale assembly of European eel, Anguilla anguilla.</title>
        <authorList>
            <person name="Henkel C."/>
            <person name="Jong-Raadsen S.A."/>
            <person name="Dufour S."/>
            <person name="Weltzien F.-A."/>
            <person name="Palstra A.P."/>
            <person name="Pelster B."/>
            <person name="Spaink H.P."/>
            <person name="Van Den Thillart G.E."/>
            <person name="Jansen H."/>
            <person name="Zahm M."/>
            <person name="Klopp C."/>
            <person name="Cedric C."/>
            <person name="Louis A."/>
            <person name="Berthelot C."/>
            <person name="Parey E."/>
            <person name="Roest Crollius H."/>
            <person name="Montfort J."/>
            <person name="Robinson-Rechavi M."/>
            <person name="Bucao C."/>
            <person name="Bouchez O."/>
            <person name="Gislard M."/>
            <person name="Lluch J."/>
            <person name="Milhes M."/>
            <person name="Lampietro C."/>
            <person name="Lopez Roques C."/>
            <person name="Donnadieu C."/>
            <person name="Braasch I."/>
            <person name="Desvignes T."/>
            <person name="Postlethwait J."/>
            <person name="Bobe J."/>
            <person name="Guiguen Y."/>
            <person name="Dirks R."/>
        </authorList>
    </citation>
    <scope>NUCLEOTIDE SEQUENCE</scope>
    <source>
        <strain evidence="7">Tag_6206</strain>
        <tissue evidence="7">Liver</tissue>
    </source>
</reference>
<dbReference type="PANTHER" id="PTHR12630:SF22">
    <property type="entry name" value="GLUCOSIDASE 2 SUBUNIT BETA"/>
    <property type="match status" value="1"/>
</dbReference>
<dbReference type="InterPro" id="IPR028146">
    <property type="entry name" value="PRKCSH_N"/>
</dbReference>
<evidence type="ECO:0000259" key="6">
    <source>
        <dbReference type="PROSITE" id="PS50222"/>
    </source>
</evidence>
<dbReference type="GO" id="GO:0001889">
    <property type="term" value="P:liver development"/>
    <property type="evidence" value="ECO:0007669"/>
    <property type="project" value="TreeGrafter"/>
</dbReference>
<dbReference type="InterPro" id="IPR009011">
    <property type="entry name" value="Man6P_isomerase_rcpt-bd_dom_sf"/>
</dbReference>
<feature type="region of interest" description="Disordered" evidence="5">
    <location>
        <begin position="181"/>
        <end position="215"/>
    </location>
</feature>
<organism evidence="7 8">
    <name type="scientific">Anguilla anguilla</name>
    <name type="common">European freshwater eel</name>
    <name type="synonym">Muraena anguilla</name>
    <dbReference type="NCBI Taxonomy" id="7936"/>
    <lineage>
        <taxon>Eukaryota</taxon>
        <taxon>Metazoa</taxon>
        <taxon>Chordata</taxon>
        <taxon>Craniata</taxon>
        <taxon>Vertebrata</taxon>
        <taxon>Euteleostomi</taxon>
        <taxon>Actinopterygii</taxon>
        <taxon>Neopterygii</taxon>
        <taxon>Teleostei</taxon>
        <taxon>Anguilliformes</taxon>
        <taxon>Anguillidae</taxon>
        <taxon>Anguilla</taxon>
    </lineage>
</organism>
<dbReference type="InterPro" id="IPR018247">
    <property type="entry name" value="EF_Hand_1_Ca_BS"/>
</dbReference>
<dbReference type="SUPFAM" id="SSF57424">
    <property type="entry name" value="LDL receptor-like module"/>
    <property type="match status" value="1"/>
</dbReference>
<dbReference type="InterPro" id="IPR036055">
    <property type="entry name" value="LDL_receptor-like_sf"/>
</dbReference>
<comment type="caution">
    <text evidence="7">The sequence shown here is derived from an EMBL/GenBank/DDBJ whole genome shotgun (WGS) entry which is preliminary data.</text>
</comment>
<dbReference type="GO" id="GO:0017177">
    <property type="term" value="C:glucosidase II complex"/>
    <property type="evidence" value="ECO:0007669"/>
    <property type="project" value="TreeGrafter"/>
</dbReference>
<dbReference type="EMBL" id="JAFIRN010000007">
    <property type="protein sequence ID" value="KAG5845078.1"/>
    <property type="molecule type" value="Genomic_DNA"/>
</dbReference>
<dbReference type="GO" id="GO:0005509">
    <property type="term" value="F:calcium ion binding"/>
    <property type="evidence" value="ECO:0007669"/>
    <property type="project" value="InterPro"/>
</dbReference>
<comment type="caution">
    <text evidence="4">Lacks conserved residue(s) required for the propagation of feature annotation.</text>
</comment>
<dbReference type="InterPro" id="IPR002172">
    <property type="entry name" value="LDrepeatLR_classA_rpt"/>
</dbReference>
<keyword evidence="8" id="KW-1185">Reference proteome</keyword>
<dbReference type="CDD" id="cd00112">
    <property type="entry name" value="LDLa"/>
    <property type="match status" value="1"/>
</dbReference>
<dbReference type="PROSITE" id="PS00018">
    <property type="entry name" value="EF_HAND_1"/>
    <property type="match status" value="1"/>
</dbReference>
<evidence type="ECO:0000256" key="5">
    <source>
        <dbReference type="SAM" id="MobiDB-lite"/>
    </source>
</evidence>
<dbReference type="PROSITE" id="PS50222">
    <property type="entry name" value="EF_HAND_2"/>
    <property type="match status" value="1"/>
</dbReference>
<feature type="domain" description="EF-hand" evidence="6">
    <location>
        <begin position="205"/>
        <end position="240"/>
    </location>
</feature>
<feature type="compositionally biased region" description="Basic and acidic residues" evidence="5">
    <location>
        <begin position="197"/>
        <end position="206"/>
    </location>
</feature>
<accession>A0A9D3MFT9</accession>
<dbReference type="Pfam" id="PF12999">
    <property type="entry name" value="PRKCSH-like"/>
    <property type="match status" value="1"/>
</dbReference>
<evidence type="ECO:0000256" key="4">
    <source>
        <dbReference type="PROSITE-ProRule" id="PRU00124"/>
    </source>
</evidence>
<dbReference type="PANTHER" id="PTHR12630">
    <property type="entry name" value="N-LINKED OLIGOSACCHARIDE PROCESSING"/>
    <property type="match status" value="1"/>
</dbReference>
<sequence length="512" mass="57681">MKMQYHIIIVVIIWSTVLVDSRKIRGISLTYRRFYKEKKSFLCIDGSKIIPFEQVNDDYCDCLDGSDEPGTSACTNGRFYCINLGFRPHSIPSSRVNDGICDCCDGSDEYNSRMRCRSTCRDLGQRERAEVEDQIRALNQGLLLRQQLITEGISIWREKQSQLRDLQRVYEQLRSKLEAHRKRKRKAEGLMGLLKPPGDDSRKEQVPESPAESFRELDCDKDGSITVDEVQANVVNRGEEGRGLTEQEALALLGGSRQADLSHFQETLWQSLRNDGRFKIKEDPGSEAGALDEGPNIKAAANSSADLKKMEEAYDTVRMEIRDLEETLSTDYGADKEFMYLQSQCVELTVYEYTYVLCPFNQVTQKSSTGTEILLGKWGSWAGHAEGLYTKMLFDRGEPCWQGPTRSTQVALTGTVTVTALKGPASEWSPASAPTQRKRKVHELPAARAPAAEEEEGPQRTLTPSPGRPQPPEPTRTRQRPGHDDTSLLSRPHVTALMLFRPRAFAFVFPLS</sequence>
<evidence type="ECO:0000313" key="7">
    <source>
        <dbReference type="EMBL" id="KAG5845078.1"/>
    </source>
</evidence>
<feature type="region of interest" description="Disordered" evidence="5">
    <location>
        <begin position="423"/>
        <end position="489"/>
    </location>
</feature>